<name>A0ABT4HYM2_9BACL</name>
<evidence type="ECO:0000313" key="1">
    <source>
        <dbReference type="EMBL" id="MCZ0831479.1"/>
    </source>
</evidence>
<keyword evidence="2" id="KW-1185">Reference proteome</keyword>
<proteinExistence type="predicted"/>
<gene>
    <name evidence="1" type="ORF">O0535_12010</name>
</gene>
<organism evidence="1 2">
    <name type="scientific">Brevibacillus halotolerans</name>
    <dbReference type="NCBI Taxonomy" id="1507437"/>
    <lineage>
        <taxon>Bacteria</taxon>
        <taxon>Bacillati</taxon>
        <taxon>Bacillota</taxon>
        <taxon>Bacilli</taxon>
        <taxon>Bacillales</taxon>
        <taxon>Paenibacillaceae</taxon>
        <taxon>Brevibacillus</taxon>
    </lineage>
</organism>
<dbReference type="Proteomes" id="UP001067708">
    <property type="component" value="Unassembled WGS sequence"/>
</dbReference>
<evidence type="ECO:0000313" key="2">
    <source>
        <dbReference type="Proteomes" id="UP001067708"/>
    </source>
</evidence>
<reference evidence="1" key="1">
    <citation type="submission" date="2022-09" db="EMBL/GenBank/DDBJ databases">
        <title>Genome analysis and characterization of larvicidal activity of Brevibacillus strains.</title>
        <authorList>
            <person name="Patrusheva E.V."/>
            <person name="Izotova A.O."/>
            <person name="Toshchakov S.V."/>
            <person name="Sineoky S.P."/>
        </authorList>
    </citation>
    <scope>NUCLEOTIDE SEQUENCE</scope>
    <source>
        <strain evidence="1">VKPM_B-13244</strain>
    </source>
</reference>
<comment type="caution">
    <text evidence="1">The sequence shown here is derived from an EMBL/GenBank/DDBJ whole genome shotgun (WGS) entry which is preliminary data.</text>
</comment>
<dbReference type="EMBL" id="JAPTNG010000008">
    <property type="protein sequence ID" value="MCZ0831479.1"/>
    <property type="molecule type" value="Genomic_DNA"/>
</dbReference>
<sequence length="87" mass="9639">MKLQVSKIDQATLNKAIHALKEIDPKIIQKAAQEIKAFTDKTLKTTKATRVQSEEENVWVIEGIDGPGGILSATLGVQTGKLWRIRK</sequence>
<accession>A0ABT4HYM2</accession>
<protein>
    <submittedName>
        <fullName evidence="1">Uncharacterized protein</fullName>
    </submittedName>
</protein>